<dbReference type="HOGENOM" id="CLU_037162_19_3_10"/>
<evidence type="ECO:0000256" key="4">
    <source>
        <dbReference type="ARBA" id="ARBA00022705"/>
    </source>
</evidence>
<dbReference type="SUPFAM" id="SSF55811">
    <property type="entry name" value="Nudix"/>
    <property type="match status" value="1"/>
</dbReference>
<dbReference type="InterPro" id="IPR020476">
    <property type="entry name" value="Nudix_hydrolase"/>
</dbReference>
<evidence type="ECO:0000256" key="9">
    <source>
        <dbReference type="ARBA" id="ARBA00023204"/>
    </source>
</evidence>
<evidence type="ECO:0000256" key="5">
    <source>
        <dbReference type="ARBA" id="ARBA00022723"/>
    </source>
</evidence>
<dbReference type="PANTHER" id="PTHR47707:SF1">
    <property type="entry name" value="NUDIX HYDROLASE FAMILY PROTEIN"/>
    <property type="match status" value="1"/>
</dbReference>
<dbReference type="PATRIC" id="fig|400092.3.peg.3989"/>
<dbReference type="STRING" id="400092.PKOR_18210"/>
<evidence type="ECO:0000256" key="7">
    <source>
        <dbReference type="ARBA" id="ARBA00022801"/>
    </source>
</evidence>
<dbReference type="Gene3D" id="3.90.79.10">
    <property type="entry name" value="Nucleoside Triphosphate Pyrophosphohydrolase"/>
    <property type="match status" value="1"/>
</dbReference>
<comment type="similarity">
    <text evidence="2">Belongs to the Nudix hydrolase family.</text>
</comment>
<evidence type="ECO:0000256" key="1">
    <source>
        <dbReference type="ARBA" id="ARBA00001946"/>
    </source>
</evidence>
<evidence type="ECO:0000256" key="8">
    <source>
        <dbReference type="ARBA" id="ARBA00022842"/>
    </source>
</evidence>
<keyword evidence="6" id="KW-0227">DNA damage</keyword>
<dbReference type="GO" id="GO:0044716">
    <property type="term" value="F:8-oxo-GDP phosphatase activity"/>
    <property type="evidence" value="ECO:0007669"/>
    <property type="project" value="TreeGrafter"/>
</dbReference>
<keyword evidence="5" id="KW-0479">Metal-binding</keyword>
<keyword evidence="9" id="KW-0234">DNA repair</keyword>
<evidence type="ECO:0000256" key="14">
    <source>
        <dbReference type="ARBA" id="ARBA00041592"/>
    </source>
</evidence>
<dbReference type="GO" id="GO:0035539">
    <property type="term" value="F:8-oxo-7,8-dihydrodeoxyguanosine triphosphate pyrophosphatase activity"/>
    <property type="evidence" value="ECO:0007669"/>
    <property type="project" value="UniProtKB-EC"/>
</dbReference>
<evidence type="ECO:0000256" key="12">
    <source>
        <dbReference type="ARBA" id="ARBA00038905"/>
    </source>
</evidence>
<keyword evidence="7 18" id="KW-0378">Hydrolase</keyword>
<dbReference type="CDD" id="cd03425">
    <property type="entry name" value="NUDIX_MutT_NudA_like"/>
    <property type="match status" value="1"/>
</dbReference>
<proteinExistence type="inferred from homology"/>
<evidence type="ECO:0000259" key="17">
    <source>
        <dbReference type="PROSITE" id="PS51462"/>
    </source>
</evidence>
<dbReference type="AlphaFoldDB" id="A0A0E3UYR5"/>
<dbReference type="GO" id="GO:0006260">
    <property type="term" value="P:DNA replication"/>
    <property type="evidence" value="ECO:0007669"/>
    <property type="project" value="UniProtKB-KW"/>
</dbReference>
<dbReference type="PANTHER" id="PTHR47707">
    <property type="entry name" value="8-OXO-DGTP DIPHOSPHATASE"/>
    <property type="match status" value="1"/>
</dbReference>
<evidence type="ECO:0000256" key="15">
    <source>
        <dbReference type="ARBA" id="ARBA00041979"/>
    </source>
</evidence>
<dbReference type="InterPro" id="IPR047127">
    <property type="entry name" value="MutT-like"/>
</dbReference>
<evidence type="ECO:0000256" key="11">
    <source>
        <dbReference type="ARBA" id="ARBA00036904"/>
    </source>
</evidence>
<dbReference type="EC" id="3.6.1.55" evidence="12"/>
<dbReference type="Proteomes" id="UP000033109">
    <property type="component" value="Chromosome"/>
</dbReference>
<dbReference type="GO" id="GO:0006281">
    <property type="term" value="P:DNA repair"/>
    <property type="evidence" value="ECO:0007669"/>
    <property type="project" value="UniProtKB-KW"/>
</dbReference>
<dbReference type="InterPro" id="IPR000086">
    <property type="entry name" value="NUDIX_hydrolase_dom"/>
</dbReference>
<evidence type="ECO:0000256" key="6">
    <source>
        <dbReference type="ARBA" id="ARBA00022763"/>
    </source>
</evidence>
<comment type="catalytic activity">
    <reaction evidence="11">
        <text>8-oxo-GTP + H2O = 8-oxo-GMP + diphosphate + H(+)</text>
        <dbReference type="Rhea" id="RHEA:67616"/>
        <dbReference type="ChEBI" id="CHEBI:15377"/>
        <dbReference type="ChEBI" id="CHEBI:15378"/>
        <dbReference type="ChEBI" id="CHEBI:33019"/>
        <dbReference type="ChEBI" id="CHEBI:143553"/>
        <dbReference type="ChEBI" id="CHEBI:145694"/>
    </reaction>
</comment>
<gene>
    <name evidence="18" type="ORF">PKOR_18210</name>
</gene>
<keyword evidence="4" id="KW-0235">DNA replication</keyword>
<comment type="cofactor">
    <cofactor evidence="1">
        <name>Mg(2+)</name>
        <dbReference type="ChEBI" id="CHEBI:18420"/>
    </cofactor>
</comment>
<evidence type="ECO:0000256" key="2">
    <source>
        <dbReference type="ARBA" id="ARBA00005582"/>
    </source>
</evidence>
<keyword evidence="8" id="KW-0460">Magnesium</keyword>
<feature type="domain" description="Nudix hydrolase" evidence="17">
    <location>
        <begin position="1"/>
        <end position="128"/>
    </location>
</feature>
<dbReference type="InterPro" id="IPR015797">
    <property type="entry name" value="NUDIX_hydrolase-like_dom_sf"/>
</dbReference>
<dbReference type="RefSeq" id="WP_046312545.1">
    <property type="nucleotide sequence ID" value="NZ_CBCSCY010000008.1"/>
</dbReference>
<evidence type="ECO:0000313" key="18">
    <source>
        <dbReference type="EMBL" id="AKD04676.1"/>
    </source>
</evidence>
<evidence type="ECO:0000256" key="16">
    <source>
        <dbReference type="ARBA" id="ARBA00042798"/>
    </source>
</evidence>
<protein>
    <recommendedName>
        <fullName evidence="13">8-oxo-dGTP diphosphatase</fullName>
        <ecNumber evidence="12">3.6.1.55</ecNumber>
    </recommendedName>
    <alternativeName>
        <fullName evidence="16">7,8-dihydro-8-oxoguanine-triphosphatase</fullName>
    </alternativeName>
    <alternativeName>
        <fullName evidence="15">Mutator protein MutT</fullName>
    </alternativeName>
    <alternativeName>
        <fullName evidence="14">dGTP pyrophosphohydrolase</fullName>
    </alternativeName>
</protein>
<organism evidence="18 19">
    <name type="scientific">Pontibacter korlensis</name>
    <dbReference type="NCBI Taxonomy" id="400092"/>
    <lineage>
        <taxon>Bacteria</taxon>
        <taxon>Pseudomonadati</taxon>
        <taxon>Bacteroidota</taxon>
        <taxon>Cytophagia</taxon>
        <taxon>Cytophagales</taxon>
        <taxon>Hymenobacteraceae</taxon>
        <taxon>Pontibacter</taxon>
    </lineage>
</organism>
<keyword evidence="19" id="KW-1185">Reference proteome</keyword>
<accession>A0A0E3UYR5</accession>
<dbReference type="GO" id="GO:0044715">
    <property type="term" value="F:8-oxo-dGDP phosphatase activity"/>
    <property type="evidence" value="ECO:0007669"/>
    <property type="project" value="TreeGrafter"/>
</dbReference>
<keyword evidence="3" id="KW-0515">Mutator protein</keyword>
<evidence type="ECO:0000313" key="19">
    <source>
        <dbReference type="Proteomes" id="UP000033109"/>
    </source>
</evidence>
<dbReference type="KEGG" id="pko:PKOR_18210"/>
<dbReference type="GO" id="GO:0046872">
    <property type="term" value="F:metal ion binding"/>
    <property type="evidence" value="ECO:0007669"/>
    <property type="project" value="UniProtKB-KW"/>
</dbReference>
<dbReference type="EMBL" id="CP009621">
    <property type="protein sequence ID" value="AKD04676.1"/>
    <property type="molecule type" value="Genomic_DNA"/>
</dbReference>
<evidence type="ECO:0000256" key="3">
    <source>
        <dbReference type="ARBA" id="ARBA00022457"/>
    </source>
</evidence>
<dbReference type="PROSITE" id="PS51462">
    <property type="entry name" value="NUDIX"/>
    <property type="match status" value="1"/>
</dbReference>
<comment type="catalytic activity">
    <reaction evidence="10">
        <text>8-oxo-dGTP + H2O = 8-oxo-dGMP + diphosphate + H(+)</text>
        <dbReference type="Rhea" id="RHEA:31575"/>
        <dbReference type="ChEBI" id="CHEBI:15377"/>
        <dbReference type="ChEBI" id="CHEBI:15378"/>
        <dbReference type="ChEBI" id="CHEBI:33019"/>
        <dbReference type="ChEBI" id="CHEBI:63224"/>
        <dbReference type="ChEBI" id="CHEBI:77896"/>
        <dbReference type="EC" id="3.6.1.55"/>
    </reaction>
</comment>
<sequence>MIKVVCAIVEQYDRVLLTQRSEQMREGLLWEFPGGKVEPHETEKNSLVREIKEELAIEVQPYKRLQPIIHPYPNYTIELIPYLCKFNGGVVQLLEHKTYHWVLPEDLPNYSWCPADVPIVEEYLQVCRSRQ</sequence>
<dbReference type="Pfam" id="PF14815">
    <property type="entry name" value="NUDIX_4"/>
    <property type="match status" value="1"/>
</dbReference>
<evidence type="ECO:0000256" key="10">
    <source>
        <dbReference type="ARBA" id="ARBA00035861"/>
    </source>
</evidence>
<name>A0A0E3UYR5_9BACT</name>
<dbReference type="InterPro" id="IPR029119">
    <property type="entry name" value="MutY_C"/>
</dbReference>
<dbReference type="PRINTS" id="PR00502">
    <property type="entry name" value="NUDIXFAMILY"/>
</dbReference>
<dbReference type="OrthoDB" id="9810648at2"/>
<evidence type="ECO:0000256" key="13">
    <source>
        <dbReference type="ARBA" id="ARBA00040794"/>
    </source>
</evidence>
<reference evidence="18 19" key="1">
    <citation type="journal article" date="2015" name="Sci. Rep.">
        <title>Unraveling adaptation of Pontibacter korlensis to radiation and infertility in desert through complete genome and comparative transcriptomic analysis.</title>
        <authorList>
            <person name="Dai J."/>
            <person name="Dai W."/>
            <person name="Qiu C."/>
            <person name="Yang Z."/>
            <person name="Zhang Y."/>
            <person name="Zhou M."/>
            <person name="Zhang L."/>
            <person name="Fang C."/>
            <person name="Gao Q."/>
            <person name="Yang Q."/>
            <person name="Li X."/>
            <person name="Wang Z."/>
            <person name="Wang Z."/>
            <person name="Jia Z."/>
            <person name="Chen X."/>
        </authorList>
    </citation>
    <scope>NUCLEOTIDE SEQUENCE [LARGE SCALE GENOMIC DNA]</scope>
    <source>
        <strain evidence="18 19">X14-1T</strain>
    </source>
</reference>
<dbReference type="GO" id="GO:0008413">
    <property type="term" value="F:8-oxo-7,8-dihydroguanosine triphosphate pyrophosphatase activity"/>
    <property type="evidence" value="ECO:0007669"/>
    <property type="project" value="TreeGrafter"/>
</dbReference>